<sequence length="54" mass="6395">MIGIPFLHFLGILTLEKDSSYTGYFFHIVQSMGVKLQKNERILRKMNFFRGEIE</sequence>
<reference evidence="1 2" key="1">
    <citation type="journal article" date="2013" name="Genome Announc.">
        <title>Draft Genome Sequence of the Psychrophilic and Alkaliphilic Rhodonellum psychrophilum Strain GCM71T.</title>
        <authorList>
            <person name="Hauptmann A.L."/>
            <person name="Glaring M.A."/>
            <person name="Hallin P.F."/>
            <person name="Prieme A."/>
            <person name="Stougaard P."/>
        </authorList>
    </citation>
    <scope>NUCLEOTIDE SEQUENCE [LARGE SCALE GENOMIC DNA]</scope>
    <source>
        <strain evidence="1 2">GCM71</strain>
    </source>
</reference>
<proteinExistence type="predicted"/>
<name>U5C1V4_9BACT</name>
<evidence type="ECO:0000313" key="2">
    <source>
        <dbReference type="Proteomes" id="UP000016843"/>
    </source>
</evidence>
<dbReference type="AlphaFoldDB" id="U5C1V4"/>
<organism evidence="1 2">
    <name type="scientific">Rhodonellum psychrophilum GCM71 = DSM 17998</name>
    <dbReference type="NCBI Taxonomy" id="1123057"/>
    <lineage>
        <taxon>Bacteria</taxon>
        <taxon>Pseudomonadati</taxon>
        <taxon>Bacteroidota</taxon>
        <taxon>Cytophagia</taxon>
        <taxon>Cytophagales</taxon>
        <taxon>Cytophagaceae</taxon>
        <taxon>Rhodonellum</taxon>
    </lineage>
</organism>
<dbReference type="Proteomes" id="UP000016843">
    <property type="component" value="Unassembled WGS sequence"/>
</dbReference>
<evidence type="ECO:0000313" key="1">
    <source>
        <dbReference type="EMBL" id="ERM82886.1"/>
    </source>
</evidence>
<gene>
    <name evidence="1" type="ORF">P872_05415</name>
</gene>
<protein>
    <submittedName>
        <fullName evidence="1">Uncharacterized protein</fullName>
    </submittedName>
</protein>
<keyword evidence="2" id="KW-1185">Reference proteome</keyword>
<accession>U5C1V4</accession>
<comment type="caution">
    <text evidence="1">The sequence shown here is derived from an EMBL/GenBank/DDBJ whole genome shotgun (WGS) entry which is preliminary data.</text>
</comment>
<dbReference type="EMBL" id="AWXR01000020">
    <property type="protein sequence ID" value="ERM82886.1"/>
    <property type="molecule type" value="Genomic_DNA"/>
</dbReference>